<evidence type="ECO:0000256" key="4">
    <source>
        <dbReference type="ARBA" id="ARBA00034320"/>
    </source>
</evidence>
<evidence type="ECO:0000259" key="6">
    <source>
        <dbReference type="SMART" id="SM00833"/>
    </source>
</evidence>
<keyword evidence="3" id="KW-0143">Chaperone</keyword>
<keyword evidence="8" id="KW-1185">Reference proteome</keyword>
<keyword evidence="2" id="KW-0378">Hydrolase</keyword>
<dbReference type="RefSeq" id="WP_090235700.1">
    <property type="nucleotide sequence ID" value="NZ_FNHW01000001.1"/>
</dbReference>
<dbReference type="Pfam" id="PF02492">
    <property type="entry name" value="cobW"/>
    <property type="match status" value="1"/>
</dbReference>
<organism evidence="7 8">
    <name type="scientific">Fictibacillus solisalsi</name>
    <dbReference type="NCBI Taxonomy" id="459525"/>
    <lineage>
        <taxon>Bacteria</taxon>
        <taxon>Bacillati</taxon>
        <taxon>Bacillota</taxon>
        <taxon>Bacilli</taxon>
        <taxon>Bacillales</taxon>
        <taxon>Fictibacillaceae</taxon>
        <taxon>Fictibacillus</taxon>
    </lineage>
</organism>
<dbReference type="AlphaFoldDB" id="A0A1G9XW36"/>
<proteinExistence type="inferred from homology"/>
<protein>
    <submittedName>
        <fullName evidence="7">GTPase, G3E family</fullName>
    </submittedName>
</protein>
<dbReference type="EMBL" id="FNHW01000001">
    <property type="protein sequence ID" value="SDN00994.1"/>
    <property type="molecule type" value="Genomic_DNA"/>
</dbReference>
<dbReference type="InterPro" id="IPR036627">
    <property type="entry name" value="CobW-likC_sf"/>
</dbReference>
<dbReference type="GO" id="GO:0016787">
    <property type="term" value="F:hydrolase activity"/>
    <property type="evidence" value="ECO:0007669"/>
    <property type="project" value="UniProtKB-KW"/>
</dbReference>
<feature type="domain" description="CobW C-terminal" evidence="6">
    <location>
        <begin position="238"/>
        <end position="324"/>
    </location>
</feature>
<dbReference type="InterPro" id="IPR003495">
    <property type="entry name" value="CobW/HypB/UreG_nucleotide-bd"/>
</dbReference>
<comment type="catalytic activity">
    <reaction evidence="5">
        <text>GTP + H2O = GDP + phosphate + H(+)</text>
        <dbReference type="Rhea" id="RHEA:19669"/>
        <dbReference type="ChEBI" id="CHEBI:15377"/>
        <dbReference type="ChEBI" id="CHEBI:15378"/>
        <dbReference type="ChEBI" id="CHEBI:37565"/>
        <dbReference type="ChEBI" id="CHEBI:43474"/>
        <dbReference type="ChEBI" id="CHEBI:58189"/>
    </reaction>
    <physiologicalReaction direction="left-to-right" evidence="5">
        <dbReference type="Rhea" id="RHEA:19670"/>
    </physiologicalReaction>
</comment>
<gene>
    <name evidence="7" type="ORF">SAMN04488137_3046</name>
</gene>
<evidence type="ECO:0000313" key="7">
    <source>
        <dbReference type="EMBL" id="SDN00994.1"/>
    </source>
</evidence>
<evidence type="ECO:0000256" key="3">
    <source>
        <dbReference type="ARBA" id="ARBA00023186"/>
    </source>
</evidence>
<reference evidence="8" key="1">
    <citation type="submission" date="2016-10" db="EMBL/GenBank/DDBJ databases">
        <authorList>
            <person name="Varghese N."/>
            <person name="Submissions S."/>
        </authorList>
    </citation>
    <scope>NUCLEOTIDE SEQUENCE [LARGE SCALE GENOMIC DNA]</scope>
    <source>
        <strain evidence="8">CGMCC 1.6854</strain>
    </source>
</reference>
<dbReference type="GO" id="GO:0000166">
    <property type="term" value="F:nucleotide binding"/>
    <property type="evidence" value="ECO:0007669"/>
    <property type="project" value="UniProtKB-KW"/>
</dbReference>
<dbReference type="Proteomes" id="UP000199544">
    <property type="component" value="Unassembled WGS sequence"/>
</dbReference>
<comment type="similarity">
    <text evidence="4">Belongs to the SIMIBI class G3E GTPase family. ZNG1 subfamily.</text>
</comment>
<dbReference type="InterPro" id="IPR011629">
    <property type="entry name" value="CobW-like_C"/>
</dbReference>
<dbReference type="CDD" id="cd03112">
    <property type="entry name" value="CobW-like"/>
    <property type="match status" value="1"/>
</dbReference>
<dbReference type="Gene3D" id="3.30.1220.10">
    <property type="entry name" value="CobW-like, C-terminal domain"/>
    <property type="match status" value="1"/>
</dbReference>
<dbReference type="SUPFAM" id="SSF90002">
    <property type="entry name" value="Hypothetical protein YjiA, C-terminal domain"/>
    <property type="match status" value="1"/>
</dbReference>
<evidence type="ECO:0000256" key="2">
    <source>
        <dbReference type="ARBA" id="ARBA00022801"/>
    </source>
</evidence>
<sequence>MTIHKKIPTYILSGFLGSGKTTVLLKMLADFKTRSLKPGIVLNELGQVNVEGHLFKGEKMLEMLDGCICCTIQDDLREELQFFLQEENQVDVLLIEGTGVANPKEILEALTDPRLHNGFETQSVISLADASKFLEYQSIFSSSREIREMLNEQMSSATLILLNKMDLIQEKSKDKIYKKLRKLVKGDVEIMETVYGNIPLDKLLKQRMSTVSVSLRKQEEYYPHTHEHHTDHHHEHPFKAVKIEDIPPVERIRFEKWLKKLPESVLRAKGMVQLASPSGLYQFQFASKEVEMERMEDQECSTCLILIGYNMPVDDLQTSFQKEVLQTLYA</sequence>
<evidence type="ECO:0000313" key="8">
    <source>
        <dbReference type="Proteomes" id="UP000199544"/>
    </source>
</evidence>
<dbReference type="InterPro" id="IPR027417">
    <property type="entry name" value="P-loop_NTPase"/>
</dbReference>
<dbReference type="OrthoDB" id="9808822at2"/>
<accession>A0A1G9XW36</accession>
<dbReference type="SUPFAM" id="SSF52540">
    <property type="entry name" value="P-loop containing nucleoside triphosphate hydrolases"/>
    <property type="match status" value="1"/>
</dbReference>
<dbReference type="InterPro" id="IPR051316">
    <property type="entry name" value="Zinc-reg_GTPase_activator"/>
</dbReference>
<dbReference type="Gene3D" id="3.40.50.300">
    <property type="entry name" value="P-loop containing nucleotide triphosphate hydrolases"/>
    <property type="match status" value="1"/>
</dbReference>
<dbReference type="STRING" id="459525.SAMN04488137_3046"/>
<keyword evidence="1" id="KW-0547">Nucleotide-binding</keyword>
<evidence type="ECO:0000256" key="5">
    <source>
        <dbReference type="ARBA" id="ARBA00049117"/>
    </source>
</evidence>
<dbReference type="SMART" id="SM00833">
    <property type="entry name" value="CobW_C"/>
    <property type="match status" value="1"/>
</dbReference>
<evidence type="ECO:0000256" key="1">
    <source>
        <dbReference type="ARBA" id="ARBA00022741"/>
    </source>
</evidence>
<dbReference type="PANTHER" id="PTHR13748">
    <property type="entry name" value="COBW-RELATED"/>
    <property type="match status" value="1"/>
</dbReference>
<dbReference type="Pfam" id="PF07683">
    <property type="entry name" value="CobW_C"/>
    <property type="match status" value="1"/>
</dbReference>
<name>A0A1G9XW36_9BACL</name>